<feature type="transmembrane region" description="Helical" evidence="7">
    <location>
        <begin position="134"/>
        <end position="157"/>
    </location>
</feature>
<comment type="subcellular location">
    <subcellularLocation>
        <location evidence="6">Cell membrane</location>
        <topology evidence="6">Multi-pass membrane protein</topology>
    </subcellularLocation>
    <subcellularLocation>
        <location evidence="1">Membrane</location>
        <topology evidence="1">Multi-pass membrane protein</topology>
    </subcellularLocation>
</comment>
<evidence type="ECO:0000313" key="9">
    <source>
        <dbReference type="Proteomes" id="UP000229972"/>
    </source>
</evidence>
<evidence type="ECO:0000256" key="3">
    <source>
        <dbReference type="ARBA" id="ARBA00022692"/>
    </source>
</evidence>
<dbReference type="Proteomes" id="UP000229972">
    <property type="component" value="Unassembled WGS sequence"/>
</dbReference>
<comment type="caution">
    <text evidence="8">The sequence shown here is derived from an EMBL/GenBank/DDBJ whole genome shotgun (WGS) entry which is preliminary data.</text>
</comment>
<keyword evidence="4 7" id="KW-1133">Transmembrane helix</keyword>
<dbReference type="EMBL" id="PFAL01000008">
    <property type="protein sequence ID" value="PIR95784.1"/>
    <property type="molecule type" value="Genomic_DNA"/>
</dbReference>
<evidence type="ECO:0000256" key="1">
    <source>
        <dbReference type="ARBA" id="ARBA00004141"/>
    </source>
</evidence>
<organism evidence="8 9">
    <name type="scientific">Candidatus Falkowbacteria bacterium CG10_big_fil_rev_8_21_14_0_10_37_18</name>
    <dbReference type="NCBI Taxonomy" id="1974562"/>
    <lineage>
        <taxon>Bacteria</taxon>
        <taxon>Candidatus Falkowiibacteriota</taxon>
    </lineage>
</organism>
<protein>
    <submittedName>
        <fullName evidence="8">Metal ABC transporter permease</fullName>
    </submittedName>
</protein>
<dbReference type="GO" id="GO:0043190">
    <property type="term" value="C:ATP-binding cassette (ABC) transporter complex"/>
    <property type="evidence" value="ECO:0007669"/>
    <property type="project" value="InterPro"/>
</dbReference>
<comment type="similarity">
    <text evidence="2 6">Belongs to the ABC-3 integral membrane protein family.</text>
</comment>
<dbReference type="Pfam" id="PF00950">
    <property type="entry name" value="ABC-3"/>
    <property type="match status" value="1"/>
</dbReference>
<dbReference type="AlphaFoldDB" id="A0A2H0V9K2"/>
<dbReference type="SUPFAM" id="SSF81345">
    <property type="entry name" value="ABC transporter involved in vitamin B12 uptake, BtuC"/>
    <property type="match status" value="1"/>
</dbReference>
<feature type="transmembrane region" description="Helical" evidence="7">
    <location>
        <begin position="243"/>
        <end position="263"/>
    </location>
</feature>
<feature type="transmembrane region" description="Helical" evidence="7">
    <location>
        <begin position="216"/>
        <end position="237"/>
    </location>
</feature>
<dbReference type="GO" id="GO:0010043">
    <property type="term" value="P:response to zinc ion"/>
    <property type="evidence" value="ECO:0007669"/>
    <property type="project" value="TreeGrafter"/>
</dbReference>
<keyword evidence="6" id="KW-0813">Transport</keyword>
<evidence type="ECO:0000256" key="6">
    <source>
        <dbReference type="RuleBase" id="RU003943"/>
    </source>
</evidence>
<gene>
    <name evidence="8" type="ORF">COT93_00620</name>
</gene>
<accession>A0A2H0V9K2</accession>
<dbReference type="GO" id="GO:0055085">
    <property type="term" value="P:transmembrane transport"/>
    <property type="evidence" value="ECO:0007669"/>
    <property type="project" value="InterPro"/>
</dbReference>
<feature type="transmembrane region" description="Helical" evidence="7">
    <location>
        <begin position="46"/>
        <end position="75"/>
    </location>
</feature>
<feature type="transmembrane region" description="Helical" evidence="7">
    <location>
        <begin position="95"/>
        <end position="122"/>
    </location>
</feature>
<dbReference type="InterPro" id="IPR001626">
    <property type="entry name" value="ABC_TroCD"/>
</dbReference>
<dbReference type="InterPro" id="IPR037294">
    <property type="entry name" value="ABC_BtuC-like"/>
</dbReference>
<proteinExistence type="inferred from homology"/>
<reference evidence="9" key="1">
    <citation type="submission" date="2017-09" db="EMBL/GenBank/DDBJ databases">
        <title>Depth-based differentiation of microbial function through sediment-hosted aquifers and enrichment of novel symbionts in the deep terrestrial subsurface.</title>
        <authorList>
            <person name="Probst A.J."/>
            <person name="Ladd B."/>
            <person name="Jarett J.K."/>
            <person name="Geller-Mcgrath D.E."/>
            <person name="Sieber C.M.K."/>
            <person name="Emerson J.B."/>
            <person name="Anantharaman K."/>
            <person name="Thomas B.C."/>
            <person name="Malmstrom R."/>
            <person name="Stieglmeier M."/>
            <person name="Klingl A."/>
            <person name="Woyke T."/>
            <person name="Ryan C.M."/>
            <person name="Banfield J.F."/>
        </authorList>
    </citation>
    <scope>NUCLEOTIDE SEQUENCE [LARGE SCALE GENOMIC DNA]</scope>
</reference>
<keyword evidence="3 6" id="KW-0812">Transmembrane</keyword>
<feature type="transmembrane region" description="Helical" evidence="7">
    <location>
        <begin position="12"/>
        <end position="34"/>
    </location>
</feature>
<dbReference type="PANTHER" id="PTHR30477">
    <property type="entry name" value="ABC-TRANSPORTER METAL-BINDING PROTEIN"/>
    <property type="match status" value="1"/>
</dbReference>
<dbReference type="Gene3D" id="1.10.3470.10">
    <property type="entry name" value="ABC transporter involved in vitamin B12 uptake, BtuC"/>
    <property type="match status" value="1"/>
</dbReference>
<keyword evidence="5 7" id="KW-0472">Membrane</keyword>
<name>A0A2H0V9K2_9BACT</name>
<evidence type="ECO:0000256" key="4">
    <source>
        <dbReference type="ARBA" id="ARBA00022989"/>
    </source>
</evidence>
<feature type="transmembrane region" description="Helical" evidence="7">
    <location>
        <begin position="177"/>
        <end position="204"/>
    </location>
</feature>
<evidence type="ECO:0000256" key="5">
    <source>
        <dbReference type="ARBA" id="ARBA00023136"/>
    </source>
</evidence>
<dbReference type="PANTHER" id="PTHR30477:SF0">
    <property type="entry name" value="METAL TRANSPORT SYSTEM MEMBRANE PROTEIN TM_0125-RELATED"/>
    <property type="match status" value="1"/>
</dbReference>
<sequence length="267" mass="28750">MFLEIFQYDFIVRGLIAGVIVGLIAPLLGVFLVLRRYSLIADTLSHVSLAGIALGLIFGWNPALAALGTTVIAALGLEKLRVSKKIYNDAALAMYLSGSLALAVVLLSLANGFNASLFNYLFGSIVTVTIYDIYIMLVLALVVVVSFFLFFKEIVFITFDEEAAQVAGLPVRLVNTVFIILAALTISLAIPIIGVLLIAAMIVIPAVTALQLRQSLIPTIFYAEIFSLLAVLAGLLLSFYFNLATGGTIVLVMLLIFSLVFIVKPRT</sequence>
<evidence type="ECO:0000256" key="7">
    <source>
        <dbReference type="SAM" id="Phobius"/>
    </source>
</evidence>
<evidence type="ECO:0000256" key="2">
    <source>
        <dbReference type="ARBA" id="ARBA00008034"/>
    </source>
</evidence>
<evidence type="ECO:0000313" key="8">
    <source>
        <dbReference type="EMBL" id="PIR95784.1"/>
    </source>
</evidence>